<feature type="compositionally biased region" description="Low complexity" evidence="1">
    <location>
        <begin position="489"/>
        <end position="505"/>
    </location>
</feature>
<feature type="compositionally biased region" description="Low complexity" evidence="1">
    <location>
        <begin position="539"/>
        <end position="554"/>
    </location>
</feature>
<proteinExistence type="predicted"/>
<evidence type="ECO:0000256" key="1">
    <source>
        <dbReference type="SAM" id="MobiDB-lite"/>
    </source>
</evidence>
<keyword evidence="4" id="KW-1185">Reference proteome</keyword>
<feature type="region of interest" description="Disordered" evidence="1">
    <location>
        <begin position="537"/>
        <end position="568"/>
    </location>
</feature>
<organism evidence="3 4">
    <name type="scientific">Planosporangium thailandense</name>
    <dbReference type="NCBI Taxonomy" id="765197"/>
    <lineage>
        <taxon>Bacteria</taxon>
        <taxon>Bacillati</taxon>
        <taxon>Actinomycetota</taxon>
        <taxon>Actinomycetes</taxon>
        <taxon>Micromonosporales</taxon>
        <taxon>Micromonosporaceae</taxon>
        <taxon>Planosporangium</taxon>
    </lineage>
</organism>
<dbReference type="RefSeq" id="WP_167926927.1">
    <property type="nucleotide sequence ID" value="NZ_JAATVY010000015.1"/>
</dbReference>
<evidence type="ECO:0000313" key="4">
    <source>
        <dbReference type="Proteomes" id="UP000722989"/>
    </source>
</evidence>
<sequence>MDVELPSELQWLAPLVSGGSWPGLSETELRELAAEWGSVAAEFAPLHNEVVYAVSGAANAVGGHGGESFDEYIRDLVAHGPEMIAGIVRTAGQVEEGLNQTALAVETAKLNIVIALAVLAAQLLYYAAMAVFTFGASEAAAPVAIEATQSVVWSIARTLISGILEGAAMMAGIDALVQAIEIFKGDRRSFDVGETLGSAGMGALAGGLGAGVGMGLGKLAPNLAGSVGGRIASGVVVGGVSNYGAQLIFSAAEGQFDPNPMGLVAGAVGGAVGGLHPAGGPHPAGEPHVPGQSFDRPFVLDHVLPDGAVLPLWVEPTRNGSLFVHAPVDAPAVTAPPPLHDVVRDLPGTLVLDTAGPTTPGELGGHLTQVWNGIRGGRPEGAPMPETVVLTAPAGAGELPGLQRFADAHGVRVLAPDGPVRVAGDGASLLVDRPAGDRAGTGAGQWAVLSPRSETSRPVEPVVAQVTERSSGGPDAVRTVVEPPQPGRAAEPVRGGGPEPVRGAGTEPAGGVVQAERDPAVRPRTVVDRVETAGGQVVGAAGPRPARSQPAAQAVVHSTPARGSAPHVTEIPAVSARAIRELSSDPGERHATVTVSAPGGATHAPGPVPPRSSIDSEPRSASVGQSTTDSDATGARRQRTGDAGPTLAPVVVVDPGAVAHSVVGDPQPVPAGAHPTPAVVPADPLNRWYGPRGEAWRQYRDEIRQRFADRLSLEESLGWRARDASRIDEELARLRREDLFGGRYLTPEAATRLSEHGERRLRELWWHAWDEAGPARPDATAWDATVDAVRDELAGQYAYESGKGRALAQADAALDAALGDGGALLQREPVSPEGEQRVRERLHSDVREAFDAEWRPDAPGSATRFDTRLQRLIDSLPERLDFESRFETARDGFRGEFDGALAEFRRADLFGGRYLDEGTVARIRGEAEEQLRTDLRDTWSRDGVDGIDQAGFGRLRERLAAGLAERFTAATERIRLDGMVREAYDQVLADVRGQDLFGGAYLDEAPLADVATTFRAEVDRVLADAPGGSAAARWERHRDMLTERLRQRLTLAGETARVFDHGRRSWSEDITGRRSDPTAEARLTDGARERAYADFAGQVRRAYERIWGDEPAGYGTGRLDDGRRTAWEHELDRLADGLFDRLEYERGLTESLSTAARDFDELAGDGLTGYDVPDEALRRVGDEFRTQWVEAYDRAFGAGDRDVAGWLAHERANGDAFGTALDRLREGRAAGADRAGWRSPISPELARWWADQPPRPARAGGAGPATTPVDADTVARLSPDRAVIDPPEWTVDAPGLRDWVTARLSGADRYNVPTLARYEYRGAYQRITGRSAPHLPDEALTRVAQEYHGKGAVAARQLAENLVFVELTGAPPRLLGGMDAGITEVSDAAHPLGASGMDGGPESGTRRTVPQTETPEHRRWTEAAEHATRGDTDAVDRVVAQIAADRGREVTVVEIRQRFAVHRLLTDPQRLPRLTVMIDEALNFGHQAAGLTLIDSLRELGFDRQLTVVSSSAVREKLADLAGDRLDALDWVDRDKYDAEQSYTDARVGVDDGPPLVLIGASDSVGPTEEEATNLLNYLGADTAMVFQPYAWRAGPRLAYHRAGPGQPAHVIDVGAGIDEYALFHTYVPPIGGVADARALLDAALSRPVAGGLHAVVEAALGGSVDVMPVYGLHRLEEDIRSGAGATLAAALHEAGLDRPALLLEISDSTVDFAPAYAPAWLHRADASDPGLAERIAALAPGDVLVVRTGGVPQDVFRLLYQLGTVPAVLEGANTANTAQLLGRPYLSPRPETTYDATRFPRTDEATVDEAAIARLGEVTEALTVGTKWTAAIRESDTYAELGHVRTAVEVIEARQRYMDRAKPAGEPADGQYLTQDEFDRLRAAVPSDQLTGIALEFLGDHPEVHAAIAHDPDNYRLLEAAEKRRIPASPDKLTLLLKRLRERRGDLVRQALGEHGNVSNDPDPEMVARVAAAIRDLMPGATGPLRDYADRVARAAHDPGRDQVLQGLYQLVETVDRFRPERPPEDPGSDSIPDVLAGAVRHRQPTDSAPGGDPPEA</sequence>
<feature type="region of interest" description="Disordered" evidence="1">
    <location>
        <begin position="2020"/>
        <end position="2058"/>
    </location>
</feature>
<feature type="region of interest" description="Disordered" evidence="1">
    <location>
        <begin position="1251"/>
        <end position="1272"/>
    </location>
</feature>
<protein>
    <recommendedName>
        <fullName evidence="2">Outer membrane channel protein CpnT-like N-terminal domain-containing protein</fullName>
    </recommendedName>
</protein>
<dbReference type="Proteomes" id="UP000722989">
    <property type="component" value="Unassembled WGS sequence"/>
</dbReference>
<feature type="compositionally biased region" description="Basic and acidic residues" evidence="1">
    <location>
        <begin position="1414"/>
        <end position="1431"/>
    </location>
</feature>
<dbReference type="Pfam" id="PF25547">
    <property type="entry name" value="WXG100_2"/>
    <property type="match status" value="1"/>
</dbReference>
<evidence type="ECO:0000313" key="3">
    <source>
        <dbReference type="EMBL" id="NJC72019.1"/>
    </source>
</evidence>
<dbReference type="EMBL" id="JAATVY010000015">
    <property type="protein sequence ID" value="NJC72019.1"/>
    <property type="molecule type" value="Genomic_DNA"/>
</dbReference>
<comment type="caution">
    <text evidence="3">The sequence shown here is derived from an EMBL/GenBank/DDBJ whole genome shotgun (WGS) entry which is preliminary data.</text>
</comment>
<feature type="compositionally biased region" description="Polar residues" evidence="1">
    <location>
        <begin position="622"/>
        <end position="631"/>
    </location>
</feature>
<feature type="region of interest" description="Disordered" evidence="1">
    <location>
        <begin position="1391"/>
        <end position="1431"/>
    </location>
</feature>
<evidence type="ECO:0000259" key="2">
    <source>
        <dbReference type="Pfam" id="PF25547"/>
    </source>
</evidence>
<name>A0ABX0Y3W3_9ACTN</name>
<dbReference type="InterPro" id="IPR057746">
    <property type="entry name" value="CpnT-like_N"/>
</dbReference>
<feature type="region of interest" description="Disordered" evidence="1">
    <location>
        <begin position="466"/>
        <end position="521"/>
    </location>
</feature>
<feature type="domain" description="Outer membrane channel protein CpnT-like N-terminal" evidence="2">
    <location>
        <begin position="9"/>
        <end position="147"/>
    </location>
</feature>
<gene>
    <name evidence="3" type="ORF">HC031_20195</name>
</gene>
<reference evidence="3 4" key="1">
    <citation type="submission" date="2020-03" db="EMBL/GenBank/DDBJ databases">
        <title>WGS of the type strain of Planosporangium spp.</title>
        <authorList>
            <person name="Thawai C."/>
        </authorList>
    </citation>
    <scope>NUCLEOTIDE SEQUENCE [LARGE SCALE GENOMIC DNA]</scope>
    <source>
        <strain evidence="3 4">TBRC 5610</strain>
    </source>
</reference>
<feature type="region of interest" description="Disordered" evidence="1">
    <location>
        <begin position="583"/>
        <end position="648"/>
    </location>
</feature>
<accession>A0ABX0Y3W3</accession>